<sequence>MTTATKREASLGITLRTWRLYDVARRCVFNESGGALEIGGIAVGYDDTEGQYAIVLSRKDGKRPTKGDVSWAKVFINGVAAAFQTL</sequence>
<keyword evidence="2" id="KW-1185">Reference proteome</keyword>
<gene>
    <name evidence="1" type="ORF">FRUB_10215</name>
</gene>
<protein>
    <submittedName>
        <fullName evidence="1">Uncharacterized protein</fullName>
    </submittedName>
</protein>
<accession>A0A225D3P0</accession>
<evidence type="ECO:0000313" key="1">
    <source>
        <dbReference type="EMBL" id="OWK34244.1"/>
    </source>
</evidence>
<reference evidence="2" key="1">
    <citation type="submission" date="2017-06" db="EMBL/GenBank/DDBJ databases">
        <title>Genome analysis of Fimbriiglobus ruber SP5, the first member of the order Planctomycetales with confirmed chitinolytic capability.</title>
        <authorList>
            <person name="Ravin N.V."/>
            <person name="Rakitin A.L."/>
            <person name="Ivanova A.A."/>
            <person name="Beletsky A.V."/>
            <person name="Kulichevskaya I.S."/>
            <person name="Mardanov A.V."/>
            <person name="Dedysh S.N."/>
        </authorList>
    </citation>
    <scope>NUCLEOTIDE SEQUENCE [LARGE SCALE GENOMIC DNA]</scope>
    <source>
        <strain evidence="2">SP5</strain>
    </source>
</reference>
<dbReference type="Proteomes" id="UP000214646">
    <property type="component" value="Unassembled WGS sequence"/>
</dbReference>
<dbReference type="RefSeq" id="WP_088260544.1">
    <property type="nucleotide sequence ID" value="NZ_NIDE01000020.1"/>
</dbReference>
<comment type="caution">
    <text evidence="1">The sequence shown here is derived from an EMBL/GenBank/DDBJ whole genome shotgun (WGS) entry which is preliminary data.</text>
</comment>
<name>A0A225D3P0_9BACT</name>
<dbReference type="EMBL" id="NIDE01000020">
    <property type="protein sequence ID" value="OWK34244.1"/>
    <property type="molecule type" value="Genomic_DNA"/>
</dbReference>
<evidence type="ECO:0000313" key="2">
    <source>
        <dbReference type="Proteomes" id="UP000214646"/>
    </source>
</evidence>
<dbReference type="AlphaFoldDB" id="A0A225D3P0"/>
<organism evidence="1 2">
    <name type="scientific">Fimbriiglobus ruber</name>
    <dbReference type="NCBI Taxonomy" id="1908690"/>
    <lineage>
        <taxon>Bacteria</taxon>
        <taxon>Pseudomonadati</taxon>
        <taxon>Planctomycetota</taxon>
        <taxon>Planctomycetia</taxon>
        <taxon>Gemmatales</taxon>
        <taxon>Gemmataceae</taxon>
        <taxon>Fimbriiglobus</taxon>
    </lineage>
</organism>
<proteinExistence type="predicted"/>